<accession>A0ABZ2KM52</accession>
<dbReference type="EMBL" id="CP089982">
    <property type="protein sequence ID" value="WXA98049.1"/>
    <property type="molecule type" value="Genomic_DNA"/>
</dbReference>
<dbReference type="Proteomes" id="UP001379533">
    <property type="component" value="Chromosome"/>
</dbReference>
<dbReference type="RefSeq" id="WP_394848666.1">
    <property type="nucleotide sequence ID" value="NZ_CP089982.1"/>
</dbReference>
<proteinExistence type="predicted"/>
<keyword evidence="2" id="KW-1185">Reference proteome</keyword>
<organism evidence="1 2">
    <name type="scientific">Pendulispora brunnea</name>
    <dbReference type="NCBI Taxonomy" id="2905690"/>
    <lineage>
        <taxon>Bacteria</taxon>
        <taxon>Pseudomonadati</taxon>
        <taxon>Myxococcota</taxon>
        <taxon>Myxococcia</taxon>
        <taxon>Myxococcales</taxon>
        <taxon>Sorangiineae</taxon>
        <taxon>Pendulisporaceae</taxon>
        <taxon>Pendulispora</taxon>
    </lineage>
</organism>
<name>A0ABZ2KM52_9BACT</name>
<evidence type="ECO:0000313" key="2">
    <source>
        <dbReference type="Proteomes" id="UP001379533"/>
    </source>
</evidence>
<reference evidence="1 2" key="1">
    <citation type="submission" date="2021-12" db="EMBL/GenBank/DDBJ databases">
        <title>Discovery of the Pendulisporaceae a myxobacterial family with distinct sporulation behavior and unique specialized metabolism.</title>
        <authorList>
            <person name="Garcia R."/>
            <person name="Popoff A."/>
            <person name="Bader C.D."/>
            <person name="Loehr J."/>
            <person name="Walesch S."/>
            <person name="Walt C."/>
            <person name="Boldt J."/>
            <person name="Bunk B."/>
            <person name="Haeckl F.J.F.P.J."/>
            <person name="Gunesch A.P."/>
            <person name="Birkelbach J."/>
            <person name="Nuebel U."/>
            <person name="Pietschmann T."/>
            <person name="Bach T."/>
            <person name="Mueller R."/>
        </authorList>
    </citation>
    <scope>NUCLEOTIDE SEQUENCE [LARGE SCALE GENOMIC DNA]</scope>
    <source>
        <strain evidence="1 2">MSr12523</strain>
    </source>
</reference>
<evidence type="ECO:0000313" key="1">
    <source>
        <dbReference type="EMBL" id="WXA98049.1"/>
    </source>
</evidence>
<protein>
    <submittedName>
        <fullName evidence="1">Uncharacterized protein</fullName>
    </submittedName>
</protein>
<gene>
    <name evidence="1" type="ORF">LZC95_14555</name>
</gene>
<sequence>MGIDAVAVLRIAPSRLHAELAPAPNAPTALPDLLFAGKNGIPVRVRPLADAVSIVTGAPFATPGDELALLVRQLLGPLVDEHRDPRGIFVVPDVAARGPSTETYEALVERVGDAGEWTRVVPDGYVPERLRNAPAGSLDAALGEIMGALDPALVQQMTRAVFSGDPQAFADAQSNLEKALPQIGGVGGMGGLEDAVKKLMGNVPNAPLPGQVPVMPAMPDLSSDEFQAALKKAQEMMAENPDLEALLGELQGKLPK</sequence>